<dbReference type="Gene3D" id="3.30.565.10">
    <property type="entry name" value="Histidine kinase-like ATPase, C-terminal domain"/>
    <property type="match status" value="1"/>
</dbReference>
<feature type="transmembrane region" description="Helical" evidence="15">
    <location>
        <begin position="62"/>
        <end position="85"/>
    </location>
</feature>
<evidence type="ECO:0000256" key="1">
    <source>
        <dbReference type="ARBA" id="ARBA00000085"/>
    </source>
</evidence>
<dbReference type="FunFam" id="1.10.287.130:FF:000107">
    <property type="entry name" value="Sensor histidine kinase YycG"/>
    <property type="match status" value="1"/>
</dbReference>
<feature type="transmembrane region" description="Helical" evidence="15">
    <location>
        <begin position="91"/>
        <end position="114"/>
    </location>
</feature>
<feature type="transmembrane region" description="Helical" evidence="15">
    <location>
        <begin position="134"/>
        <end position="157"/>
    </location>
</feature>
<evidence type="ECO:0000256" key="7">
    <source>
        <dbReference type="ARBA" id="ARBA00022692"/>
    </source>
</evidence>
<dbReference type="Pfam" id="PF00672">
    <property type="entry name" value="HAMP"/>
    <property type="match status" value="1"/>
</dbReference>
<evidence type="ECO:0000313" key="19">
    <source>
        <dbReference type="EMBL" id="SOE18754.1"/>
    </source>
</evidence>
<dbReference type="GO" id="GO:0006355">
    <property type="term" value="P:regulation of DNA-templated transcription"/>
    <property type="evidence" value="ECO:0007669"/>
    <property type="project" value="InterPro"/>
</dbReference>
<dbReference type="InterPro" id="IPR003594">
    <property type="entry name" value="HATPase_dom"/>
</dbReference>
<dbReference type="NCBIfam" id="TIGR00229">
    <property type="entry name" value="sensory_box"/>
    <property type="match status" value="1"/>
</dbReference>
<keyword evidence="6" id="KW-0808">Transferase</keyword>
<evidence type="ECO:0000256" key="4">
    <source>
        <dbReference type="ARBA" id="ARBA00022475"/>
    </source>
</evidence>
<dbReference type="GO" id="GO:0005886">
    <property type="term" value="C:plasma membrane"/>
    <property type="evidence" value="ECO:0007669"/>
    <property type="project" value="UniProtKB-SubCell"/>
</dbReference>
<dbReference type="Gene3D" id="6.10.340.10">
    <property type="match status" value="1"/>
</dbReference>
<dbReference type="InterPro" id="IPR036097">
    <property type="entry name" value="HisK_dim/P_sf"/>
</dbReference>
<evidence type="ECO:0000256" key="8">
    <source>
        <dbReference type="ARBA" id="ARBA00022741"/>
    </source>
</evidence>
<keyword evidence="10" id="KW-0067">ATP-binding</keyword>
<dbReference type="Gene3D" id="3.30.450.20">
    <property type="entry name" value="PAS domain"/>
    <property type="match status" value="1"/>
</dbReference>
<dbReference type="SUPFAM" id="SSF158472">
    <property type="entry name" value="HAMP domain-like"/>
    <property type="match status" value="1"/>
</dbReference>
<keyword evidence="11 15" id="KW-1133">Transmembrane helix</keyword>
<dbReference type="GO" id="GO:0000156">
    <property type="term" value="F:phosphorelay response regulator activity"/>
    <property type="evidence" value="ECO:0007669"/>
    <property type="project" value="TreeGrafter"/>
</dbReference>
<evidence type="ECO:0000259" key="18">
    <source>
        <dbReference type="PROSITE" id="PS50885"/>
    </source>
</evidence>
<evidence type="ECO:0000256" key="5">
    <source>
        <dbReference type="ARBA" id="ARBA00022553"/>
    </source>
</evidence>
<comment type="catalytic activity">
    <reaction evidence="1">
        <text>ATP + protein L-histidine = ADP + protein N-phospho-L-histidine.</text>
        <dbReference type="EC" id="2.7.13.3"/>
    </reaction>
</comment>
<dbReference type="Pfam" id="PF02518">
    <property type="entry name" value="HATPase_c"/>
    <property type="match status" value="1"/>
</dbReference>
<dbReference type="InterPro" id="IPR003660">
    <property type="entry name" value="HAMP_dom"/>
</dbReference>
<accession>A0A286IHD0</accession>
<keyword evidence="13 15" id="KW-0472">Membrane</keyword>
<dbReference type="SMART" id="SM00091">
    <property type="entry name" value="PAS"/>
    <property type="match status" value="1"/>
</dbReference>
<dbReference type="Gene3D" id="1.10.287.130">
    <property type="match status" value="1"/>
</dbReference>
<reference evidence="20" key="1">
    <citation type="submission" date="2017-08" db="EMBL/GenBank/DDBJ databases">
        <authorList>
            <person name="Varghese N."/>
            <person name="Submissions S."/>
        </authorList>
    </citation>
    <scope>NUCLEOTIDE SEQUENCE [LARGE SCALE GENOMIC DNA]</scope>
    <source>
        <strain evidence="20">KCTC 23107</strain>
    </source>
</reference>
<dbReference type="PIRSF" id="PIRSF037532">
    <property type="entry name" value="STHK_NtrY"/>
    <property type="match status" value="1"/>
</dbReference>
<dbReference type="CDD" id="cd06225">
    <property type="entry name" value="HAMP"/>
    <property type="match status" value="1"/>
</dbReference>
<dbReference type="CDD" id="cd00130">
    <property type="entry name" value="PAS"/>
    <property type="match status" value="1"/>
</dbReference>
<dbReference type="AlphaFoldDB" id="A0A286IHD0"/>
<dbReference type="InterPro" id="IPR050351">
    <property type="entry name" value="BphY/WalK/GraS-like"/>
</dbReference>
<dbReference type="InterPro" id="IPR013767">
    <property type="entry name" value="PAS_fold"/>
</dbReference>
<feature type="transmembrane region" description="Helical" evidence="15">
    <location>
        <begin position="330"/>
        <end position="355"/>
    </location>
</feature>
<keyword evidence="8" id="KW-0547">Nucleotide-binding</keyword>
<dbReference type="CDD" id="cd00082">
    <property type="entry name" value="HisKA"/>
    <property type="match status" value="1"/>
</dbReference>
<dbReference type="PROSITE" id="PS50109">
    <property type="entry name" value="HIS_KIN"/>
    <property type="match status" value="1"/>
</dbReference>
<dbReference type="GO" id="GO:0007234">
    <property type="term" value="P:osmosensory signaling via phosphorelay pathway"/>
    <property type="evidence" value="ECO:0007669"/>
    <property type="project" value="TreeGrafter"/>
</dbReference>
<dbReference type="InterPro" id="IPR003661">
    <property type="entry name" value="HisK_dim/P_dom"/>
</dbReference>
<dbReference type="InterPro" id="IPR045671">
    <property type="entry name" value="NtrY-like_N"/>
</dbReference>
<feature type="domain" description="HAMP" evidence="18">
    <location>
        <begin position="356"/>
        <end position="409"/>
    </location>
</feature>
<keyword evidence="5" id="KW-0597">Phosphoprotein</keyword>
<dbReference type="EC" id="2.7.13.3" evidence="3"/>
<gene>
    <name evidence="19" type="ORF">SAMN05877838_3693</name>
</gene>
<feature type="region of interest" description="Disordered" evidence="14">
    <location>
        <begin position="1"/>
        <end position="40"/>
    </location>
</feature>
<dbReference type="InterPro" id="IPR035965">
    <property type="entry name" value="PAS-like_dom_sf"/>
</dbReference>
<sequence length="789" mass="85420">MAIDTAPGPAQTGLTGSGRNTAGGEMAKTGSQHAPKPGASADAGRFVGGAGSRRNLFTLPGIALVVSAFLSALISFAILLGLTPIDPVDRVVLSAVVINLVFVIGLVTLVFLEIRSLLRARRRGKAAAKLHIRIVALFSIVAILPAILVAIVASITLDVGLDRWFSIRTKAIVNSSLSVAEAYVLENARFLQGQTVSMANDLDNARSLYSLDRVGFSQFMTRQAIGRGLLGAFLIREDGSVILQADIETERPLPAVPERALKDAVNGQPTLIPPGVTNLVGALMPLQQISGTMLYTVRVVDAEVMRSMRLMEEATLEYQTLEQGRASLQLAFGILYLGFALIVLLSAIWTAIAVADRLVRPIRVLIGASDDVASGNLDVVVPVHASDGDVGSLAQTFNNMIVQIRTQRDEILSAKDQIDDRRRFTEAVLSGVSAGVVGVDHNGTVTIANRSACEILGGGEADVIDQHFTELAPEFETVIAEASMRPRSAAIAQVTLYRGGKERTLNVKVTREESHDGLESFVVTLDDITDLVIAQRSTAWADVARRIAHEIKNPLTPIQLSAERIRRRYGKQIPDEDRAVFDQCTNTIVRQVEDIGRMVDEFSSFARMPKPSKVRTDLREILKDAAFLREVSRSDIDFSSEFPEEPLEGEFDPRMLGQAFANLVKNATEAIDAVPSDQERSGKTIIVRAARSLDGREYVVDIIDNGRGLPGENRHRLLEPYMTMRDKGTGLGLAIVKKIIDDHGGTIQLRDAPVEVDGGKGAMITVRLPVEAPGSEEQEENEREPADGV</sequence>
<dbReference type="SUPFAM" id="SSF55785">
    <property type="entry name" value="PYP-like sensor domain (PAS domain)"/>
    <property type="match status" value="1"/>
</dbReference>
<dbReference type="SUPFAM" id="SSF55874">
    <property type="entry name" value="ATPase domain of HSP90 chaperone/DNA topoisomerase II/histidine kinase"/>
    <property type="match status" value="1"/>
</dbReference>
<dbReference type="PROSITE" id="PS50112">
    <property type="entry name" value="PAS"/>
    <property type="match status" value="1"/>
</dbReference>
<proteinExistence type="predicted"/>
<evidence type="ECO:0000256" key="10">
    <source>
        <dbReference type="ARBA" id="ARBA00022840"/>
    </source>
</evidence>
<feature type="region of interest" description="Disordered" evidence="14">
    <location>
        <begin position="769"/>
        <end position="789"/>
    </location>
</feature>
<evidence type="ECO:0000256" key="6">
    <source>
        <dbReference type="ARBA" id="ARBA00022679"/>
    </source>
</evidence>
<evidence type="ECO:0000256" key="2">
    <source>
        <dbReference type="ARBA" id="ARBA00004651"/>
    </source>
</evidence>
<dbReference type="Pfam" id="PF00989">
    <property type="entry name" value="PAS"/>
    <property type="match status" value="1"/>
</dbReference>
<dbReference type="SMART" id="SM00388">
    <property type="entry name" value="HisKA"/>
    <property type="match status" value="1"/>
</dbReference>
<evidence type="ECO:0000256" key="15">
    <source>
        <dbReference type="SAM" id="Phobius"/>
    </source>
</evidence>
<dbReference type="PANTHER" id="PTHR42878:SF7">
    <property type="entry name" value="SENSOR HISTIDINE KINASE GLRK"/>
    <property type="match status" value="1"/>
</dbReference>
<comment type="subcellular location">
    <subcellularLocation>
        <location evidence="2">Cell membrane</location>
        <topology evidence="2">Multi-pass membrane protein</topology>
    </subcellularLocation>
</comment>
<name>A0A286IHD0_9HYPH</name>
<dbReference type="GO" id="GO:0000155">
    <property type="term" value="F:phosphorelay sensor kinase activity"/>
    <property type="evidence" value="ECO:0007669"/>
    <property type="project" value="InterPro"/>
</dbReference>
<protein>
    <recommendedName>
        <fullName evidence="3">histidine kinase</fullName>
        <ecNumber evidence="3">2.7.13.3</ecNumber>
    </recommendedName>
</protein>
<dbReference type="PRINTS" id="PR00344">
    <property type="entry name" value="BCTRLSENSOR"/>
</dbReference>
<evidence type="ECO:0000256" key="12">
    <source>
        <dbReference type="ARBA" id="ARBA00023012"/>
    </source>
</evidence>
<evidence type="ECO:0000256" key="14">
    <source>
        <dbReference type="SAM" id="MobiDB-lite"/>
    </source>
</evidence>
<evidence type="ECO:0000256" key="9">
    <source>
        <dbReference type="ARBA" id="ARBA00022777"/>
    </source>
</evidence>
<dbReference type="SUPFAM" id="SSF47384">
    <property type="entry name" value="Homodimeric domain of signal transducing histidine kinase"/>
    <property type="match status" value="1"/>
</dbReference>
<keyword evidence="4" id="KW-1003">Cell membrane</keyword>
<evidence type="ECO:0000256" key="11">
    <source>
        <dbReference type="ARBA" id="ARBA00022989"/>
    </source>
</evidence>
<dbReference type="PROSITE" id="PS50885">
    <property type="entry name" value="HAMP"/>
    <property type="match status" value="1"/>
</dbReference>
<evidence type="ECO:0000259" key="17">
    <source>
        <dbReference type="PROSITE" id="PS50112"/>
    </source>
</evidence>
<dbReference type="Pfam" id="PF00512">
    <property type="entry name" value="HisKA"/>
    <property type="match status" value="1"/>
</dbReference>
<dbReference type="InterPro" id="IPR000014">
    <property type="entry name" value="PAS"/>
</dbReference>
<evidence type="ECO:0000256" key="13">
    <source>
        <dbReference type="ARBA" id="ARBA00023136"/>
    </source>
</evidence>
<organism evidence="19 20">
    <name type="scientific">Hoeflea halophila</name>
    <dbReference type="NCBI Taxonomy" id="714899"/>
    <lineage>
        <taxon>Bacteria</taxon>
        <taxon>Pseudomonadati</taxon>
        <taxon>Pseudomonadota</taxon>
        <taxon>Alphaproteobacteria</taxon>
        <taxon>Hyphomicrobiales</taxon>
        <taxon>Rhizobiaceae</taxon>
        <taxon>Hoeflea</taxon>
    </lineage>
</organism>
<dbReference type="Pfam" id="PF19312">
    <property type="entry name" value="NtrY_N"/>
    <property type="match status" value="1"/>
</dbReference>
<dbReference type="InterPro" id="IPR004358">
    <property type="entry name" value="Sig_transdc_His_kin-like_C"/>
</dbReference>
<dbReference type="GO" id="GO:0005524">
    <property type="term" value="F:ATP binding"/>
    <property type="evidence" value="ECO:0007669"/>
    <property type="project" value="UniProtKB-KW"/>
</dbReference>
<dbReference type="SMART" id="SM00304">
    <property type="entry name" value="HAMP"/>
    <property type="match status" value="1"/>
</dbReference>
<evidence type="ECO:0000259" key="16">
    <source>
        <dbReference type="PROSITE" id="PS50109"/>
    </source>
</evidence>
<keyword evidence="7 15" id="KW-0812">Transmembrane</keyword>
<feature type="domain" description="Histidine kinase" evidence="16">
    <location>
        <begin position="546"/>
        <end position="772"/>
    </location>
</feature>
<dbReference type="PANTHER" id="PTHR42878">
    <property type="entry name" value="TWO-COMPONENT HISTIDINE KINASE"/>
    <property type="match status" value="1"/>
</dbReference>
<dbReference type="GO" id="GO:0030295">
    <property type="term" value="F:protein kinase activator activity"/>
    <property type="evidence" value="ECO:0007669"/>
    <property type="project" value="TreeGrafter"/>
</dbReference>
<dbReference type="EMBL" id="OCPC01000006">
    <property type="protein sequence ID" value="SOE18754.1"/>
    <property type="molecule type" value="Genomic_DNA"/>
</dbReference>
<dbReference type="InterPro" id="IPR017232">
    <property type="entry name" value="NtrY"/>
</dbReference>
<keyword evidence="12" id="KW-0902">Two-component regulatory system</keyword>
<keyword evidence="20" id="KW-1185">Reference proteome</keyword>
<dbReference type="InterPro" id="IPR005467">
    <property type="entry name" value="His_kinase_dom"/>
</dbReference>
<evidence type="ECO:0000256" key="3">
    <source>
        <dbReference type="ARBA" id="ARBA00012438"/>
    </source>
</evidence>
<feature type="domain" description="PAS" evidence="17">
    <location>
        <begin position="421"/>
        <end position="474"/>
    </location>
</feature>
<dbReference type="SMART" id="SM00387">
    <property type="entry name" value="HATPase_c"/>
    <property type="match status" value="1"/>
</dbReference>
<keyword evidence="9 19" id="KW-0418">Kinase</keyword>
<dbReference type="Proteomes" id="UP000219465">
    <property type="component" value="Unassembled WGS sequence"/>
</dbReference>
<evidence type="ECO:0000313" key="20">
    <source>
        <dbReference type="Proteomes" id="UP000219465"/>
    </source>
</evidence>
<dbReference type="InterPro" id="IPR036890">
    <property type="entry name" value="HATPase_C_sf"/>
</dbReference>